<sequence length="143" mass="15649">MTIEFSSGEASIGLTTDDLGAGVIANAVFTLTYTFGVLLLATARLIGKIVLTDIEVLISSLRNNYRLLLRIWSLWLLFAIESRRVLEAVAATIPLRITVSAAVVPLRILIVIARVSGLLCRRWEEVEANTRPGPEIDMAPSED</sequence>
<accession>A0A3S4F4B3</accession>
<feature type="transmembrane region" description="Helical" evidence="1">
    <location>
        <begin position="23"/>
        <end position="46"/>
    </location>
</feature>
<keyword evidence="1" id="KW-1133">Transmembrane helix</keyword>
<gene>
    <name evidence="2" type="ORF">TT172_LOCUS9176</name>
</gene>
<evidence type="ECO:0000313" key="3">
    <source>
        <dbReference type="Proteomes" id="UP000289323"/>
    </source>
</evidence>
<dbReference type="AlphaFoldDB" id="A0A3S4F4B3"/>
<organism evidence="2 3">
    <name type="scientific">Thermothielavioides terrestris</name>
    <dbReference type="NCBI Taxonomy" id="2587410"/>
    <lineage>
        <taxon>Eukaryota</taxon>
        <taxon>Fungi</taxon>
        <taxon>Dikarya</taxon>
        <taxon>Ascomycota</taxon>
        <taxon>Pezizomycotina</taxon>
        <taxon>Sordariomycetes</taxon>
        <taxon>Sordariomycetidae</taxon>
        <taxon>Sordariales</taxon>
        <taxon>Chaetomiaceae</taxon>
        <taxon>Thermothielavioides</taxon>
    </lineage>
</organism>
<dbReference type="EMBL" id="OUUZ01000018">
    <property type="protein sequence ID" value="SPQ26757.1"/>
    <property type="molecule type" value="Genomic_DNA"/>
</dbReference>
<keyword evidence="1" id="KW-0812">Transmembrane</keyword>
<keyword evidence="1" id="KW-0472">Membrane</keyword>
<reference evidence="2 3" key="1">
    <citation type="submission" date="2018-04" db="EMBL/GenBank/DDBJ databases">
        <authorList>
            <person name="Huttner S."/>
            <person name="Dainat J."/>
        </authorList>
    </citation>
    <scope>NUCLEOTIDE SEQUENCE [LARGE SCALE GENOMIC DNA]</scope>
</reference>
<dbReference type="Proteomes" id="UP000289323">
    <property type="component" value="Unassembled WGS sequence"/>
</dbReference>
<protein>
    <submittedName>
        <fullName evidence="2">Afa89e67-a94f-48e8-9812-58779bff5924</fullName>
    </submittedName>
</protein>
<evidence type="ECO:0000313" key="2">
    <source>
        <dbReference type="EMBL" id="SPQ26757.1"/>
    </source>
</evidence>
<proteinExistence type="predicted"/>
<evidence type="ECO:0000256" key="1">
    <source>
        <dbReference type="SAM" id="Phobius"/>
    </source>
</evidence>
<name>A0A3S4F4B3_9PEZI</name>